<dbReference type="Proteomes" id="UP000585272">
    <property type="component" value="Unassembled WGS sequence"/>
</dbReference>
<evidence type="ECO:0000313" key="1">
    <source>
        <dbReference type="EMBL" id="MBB4663335.1"/>
    </source>
</evidence>
<dbReference type="AlphaFoldDB" id="A0A840IG69"/>
<organism evidence="1 2">
    <name type="scientific">Conexibacter arvalis</name>
    <dbReference type="NCBI Taxonomy" id="912552"/>
    <lineage>
        <taxon>Bacteria</taxon>
        <taxon>Bacillati</taxon>
        <taxon>Actinomycetota</taxon>
        <taxon>Thermoleophilia</taxon>
        <taxon>Solirubrobacterales</taxon>
        <taxon>Conexibacteraceae</taxon>
        <taxon>Conexibacter</taxon>
    </lineage>
</organism>
<comment type="caution">
    <text evidence="1">The sequence shown here is derived from an EMBL/GenBank/DDBJ whole genome shotgun (WGS) entry which is preliminary data.</text>
</comment>
<keyword evidence="2" id="KW-1185">Reference proteome</keyword>
<gene>
    <name evidence="1" type="ORF">BDZ31_002930</name>
</gene>
<name>A0A840IG69_9ACTN</name>
<dbReference type="EMBL" id="JACHNU010000004">
    <property type="protein sequence ID" value="MBB4663335.1"/>
    <property type="molecule type" value="Genomic_DNA"/>
</dbReference>
<evidence type="ECO:0000313" key="2">
    <source>
        <dbReference type="Proteomes" id="UP000585272"/>
    </source>
</evidence>
<dbReference type="RefSeq" id="WP_183343074.1">
    <property type="nucleotide sequence ID" value="NZ_JACHNU010000004.1"/>
</dbReference>
<protein>
    <submittedName>
        <fullName evidence="1">Uncharacterized protein</fullName>
    </submittedName>
</protein>
<reference evidence="1 2" key="1">
    <citation type="submission" date="2020-08" db="EMBL/GenBank/DDBJ databases">
        <title>Genomic Encyclopedia of Archaeal and Bacterial Type Strains, Phase II (KMG-II): from individual species to whole genera.</title>
        <authorList>
            <person name="Goeker M."/>
        </authorList>
    </citation>
    <scope>NUCLEOTIDE SEQUENCE [LARGE SCALE GENOMIC DNA]</scope>
    <source>
        <strain evidence="1 2">DSM 23288</strain>
    </source>
</reference>
<sequence length="426" mass="45905">MRQRRFGTPELAVVAVLALLVAGALLLGGGKAEPTRTVVSPERLARVERGVEQIRGLRFKRPVSVEVMTADEARAYAERETDGDARQAVATGGELMMLLGLVEPGYDFDSLAADLFGEQVAGFYDPVEERLVLVEGVGIDDGTLAHELTHALEDQHYDLERLGDADGVVYDGDGAVGESGLVEGTAMLVMTRYLERNPGAVSFGEAFGQLLSASAARPLPEAIMRSLTFPYLAGERFVRRLYGTTGDWRLVDVALRDRPPASSAELLDADRWLRAVRPERVPVPAADAPGAGWRRISQSTFGENDLRELLRDPLDERPAGRLAAGWAGGTVVLWRRGPLPAADCAAPCRARDALALRLRLDSARAARRLRSALETWIAVTLDGAGVDADEVISRVGQDGLVQVGGSGREVRVAMAPDAAVLERLLR</sequence>
<proteinExistence type="predicted"/>
<accession>A0A840IG69</accession>